<reference evidence="2" key="2">
    <citation type="submission" date="2020-09" db="EMBL/GenBank/DDBJ databases">
        <authorList>
            <person name="Sun Q."/>
            <person name="Zhou Y."/>
        </authorList>
    </citation>
    <scope>NUCLEOTIDE SEQUENCE</scope>
    <source>
        <strain evidence="2">CGMCC 1.3617</strain>
    </source>
</reference>
<accession>A0A917L4T0</accession>
<dbReference type="InterPro" id="IPR042100">
    <property type="entry name" value="Bug_dom1"/>
</dbReference>
<protein>
    <recommendedName>
        <fullName evidence="4">Tripartite tricarboxylate transporter substrate binding protein</fullName>
    </recommendedName>
</protein>
<dbReference type="PIRSF" id="PIRSF017082">
    <property type="entry name" value="YflP"/>
    <property type="match status" value="1"/>
</dbReference>
<evidence type="ECO:0000313" key="2">
    <source>
        <dbReference type="EMBL" id="GGJ44476.1"/>
    </source>
</evidence>
<comment type="caution">
    <text evidence="2">The sequence shown here is derived from an EMBL/GenBank/DDBJ whole genome shotgun (WGS) entry which is preliminary data.</text>
</comment>
<dbReference type="InterPro" id="IPR005064">
    <property type="entry name" value="BUG"/>
</dbReference>
<proteinExistence type="inferred from homology"/>
<dbReference type="SUPFAM" id="SSF53850">
    <property type="entry name" value="Periplasmic binding protein-like II"/>
    <property type="match status" value="1"/>
</dbReference>
<organism evidence="2 3">
    <name type="scientific">Neoroseomonas lacus</name>
    <dbReference type="NCBI Taxonomy" id="287609"/>
    <lineage>
        <taxon>Bacteria</taxon>
        <taxon>Pseudomonadati</taxon>
        <taxon>Pseudomonadota</taxon>
        <taxon>Alphaproteobacteria</taxon>
        <taxon>Acetobacterales</taxon>
        <taxon>Acetobacteraceae</taxon>
        <taxon>Neoroseomonas</taxon>
    </lineage>
</organism>
<dbReference type="EMBL" id="BMKW01000033">
    <property type="protein sequence ID" value="GGJ44476.1"/>
    <property type="molecule type" value="Genomic_DNA"/>
</dbReference>
<reference evidence="2" key="1">
    <citation type="journal article" date="2014" name="Int. J. Syst. Evol. Microbiol.">
        <title>Complete genome sequence of Corynebacterium casei LMG S-19264T (=DSM 44701T), isolated from a smear-ripened cheese.</title>
        <authorList>
            <consortium name="US DOE Joint Genome Institute (JGI-PGF)"/>
            <person name="Walter F."/>
            <person name="Albersmeier A."/>
            <person name="Kalinowski J."/>
            <person name="Ruckert C."/>
        </authorList>
    </citation>
    <scope>NUCLEOTIDE SEQUENCE</scope>
    <source>
        <strain evidence="2">CGMCC 1.3617</strain>
    </source>
</reference>
<dbReference type="Proteomes" id="UP000661507">
    <property type="component" value="Unassembled WGS sequence"/>
</dbReference>
<dbReference type="Gene3D" id="3.40.190.10">
    <property type="entry name" value="Periplasmic binding protein-like II"/>
    <property type="match status" value="1"/>
</dbReference>
<dbReference type="Gene3D" id="3.40.190.150">
    <property type="entry name" value="Bordetella uptake gene, domain 1"/>
    <property type="match status" value="1"/>
</dbReference>
<evidence type="ECO:0000313" key="3">
    <source>
        <dbReference type="Proteomes" id="UP000661507"/>
    </source>
</evidence>
<dbReference type="CDD" id="cd13578">
    <property type="entry name" value="PBP2_Bug27"/>
    <property type="match status" value="1"/>
</dbReference>
<name>A0A917L4T0_9PROT</name>
<dbReference type="AlphaFoldDB" id="A0A917L4T0"/>
<dbReference type="PANTHER" id="PTHR42928:SF5">
    <property type="entry name" value="BLR1237 PROTEIN"/>
    <property type="match status" value="1"/>
</dbReference>
<sequence length="320" mass="33712">MKRRDLLVGAVVALTTPRITMAQAWPDRPIRMVIPWPPGGTTDILARIIQVPLSTALGQPVVIENRGGASGAIGTAELLRSTPDGHNVGIVTSTLVSAPLLSRQPFHPVNDVTPILHLADVANILAVHPSLPVHSVRELIDYGKANPGKLSFGSPGIGSAVHISGEMFKLMTGVDMVHVPYRGGGPAIAALVAGEIQLMFGNGSSTLPHARTGAVRALAVTSAQRQPYLPEVPTIAEAALPGFDIVEWYAVIGPAGMPEPVVNRLNREFMAIVGTPEGRARLLDLGSLVVGGTPAEMGALLRDDMEKIGRVVREARITVE</sequence>
<comment type="similarity">
    <text evidence="1">Belongs to the UPF0065 (bug) family.</text>
</comment>
<evidence type="ECO:0008006" key="4">
    <source>
        <dbReference type="Google" id="ProtNLM"/>
    </source>
</evidence>
<evidence type="ECO:0000256" key="1">
    <source>
        <dbReference type="ARBA" id="ARBA00006987"/>
    </source>
</evidence>
<dbReference type="Pfam" id="PF03401">
    <property type="entry name" value="TctC"/>
    <property type="match status" value="1"/>
</dbReference>
<dbReference type="PANTHER" id="PTHR42928">
    <property type="entry name" value="TRICARBOXYLATE-BINDING PROTEIN"/>
    <property type="match status" value="1"/>
</dbReference>
<keyword evidence="3" id="KW-1185">Reference proteome</keyword>
<dbReference type="RefSeq" id="WP_188973821.1">
    <property type="nucleotide sequence ID" value="NZ_BMKW01000033.1"/>
</dbReference>
<gene>
    <name evidence="2" type="ORF">GCM10011320_59940</name>
</gene>